<dbReference type="EMBL" id="GBRH01240550">
    <property type="protein sequence ID" value="JAD57345.1"/>
    <property type="molecule type" value="Transcribed_RNA"/>
</dbReference>
<protein>
    <submittedName>
        <fullName evidence="1">Uncharacterized protein</fullName>
    </submittedName>
</protein>
<organism evidence="1">
    <name type="scientific">Arundo donax</name>
    <name type="common">Giant reed</name>
    <name type="synonym">Donax arundinaceus</name>
    <dbReference type="NCBI Taxonomy" id="35708"/>
    <lineage>
        <taxon>Eukaryota</taxon>
        <taxon>Viridiplantae</taxon>
        <taxon>Streptophyta</taxon>
        <taxon>Embryophyta</taxon>
        <taxon>Tracheophyta</taxon>
        <taxon>Spermatophyta</taxon>
        <taxon>Magnoliopsida</taxon>
        <taxon>Liliopsida</taxon>
        <taxon>Poales</taxon>
        <taxon>Poaceae</taxon>
        <taxon>PACMAD clade</taxon>
        <taxon>Arundinoideae</taxon>
        <taxon>Arundineae</taxon>
        <taxon>Arundo</taxon>
    </lineage>
</organism>
<accession>A0A0A9B7Z6</accession>
<name>A0A0A9B7Z6_ARUDO</name>
<sequence length="29" mass="3384">MTWLERCSGARSETLQLENKTMYMCNISS</sequence>
<reference evidence="1" key="2">
    <citation type="journal article" date="2015" name="Data Brief">
        <title>Shoot transcriptome of the giant reed, Arundo donax.</title>
        <authorList>
            <person name="Barrero R.A."/>
            <person name="Guerrero F.D."/>
            <person name="Moolhuijzen P."/>
            <person name="Goolsby J.A."/>
            <person name="Tidwell J."/>
            <person name="Bellgard S.E."/>
            <person name="Bellgard M.I."/>
        </authorList>
    </citation>
    <scope>NUCLEOTIDE SEQUENCE</scope>
    <source>
        <tissue evidence="1">Shoot tissue taken approximately 20 cm above the soil surface</tissue>
    </source>
</reference>
<dbReference type="AlphaFoldDB" id="A0A0A9B7Z6"/>
<evidence type="ECO:0000313" key="1">
    <source>
        <dbReference type="EMBL" id="JAD57345.1"/>
    </source>
</evidence>
<reference evidence="1" key="1">
    <citation type="submission" date="2014-09" db="EMBL/GenBank/DDBJ databases">
        <authorList>
            <person name="Magalhaes I.L.F."/>
            <person name="Oliveira U."/>
            <person name="Santos F.R."/>
            <person name="Vidigal T.H.D.A."/>
            <person name="Brescovit A.D."/>
            <person name="Santos A.J."/>
        </authorList>
    </citation>
    <scope>NUCLEOTIDE SEQUENCE</scope>
    <source>
        <tissue evidence="1">Shoot tissue taken approximately 20 cm above the soil surface</tissue>
    </source>
</reference>
<proteinExistence type="predicted"/>